<feature type="domain" description="Spore germination GerAC-like C-terminal" evidence="8">
    <location>
        <begin position="196"/>
        <end position="355"/>
    </location>
</feature>
<organism evidence="10 11">
    <name type="scientific">Rossellomorea pakistanensis</name>
    <dbReference type="NCBI Taxonomy" id="992288"/>
    <lineage>
        <taxon>Bacteria</taxon>
        <taxon>Bacillati</taxon>
        <taxon>Bacillota</taxon>
        <taxon>Bacilli</taxon>
        <taxon>Bacillales</taxon>
        <taxon>Bacillaceae</taxon>
        <taxon>Rossellomorea</taxon>
    </lineage>
</organism>
<dbReference type="InterPro" id="IPR057336">
    <property type="entry name" value="GerAC_N"/>
</dbReference>
<evidence type="ECO:0000256" key="2">
    <source>
        <dbReference type="ARBA" id="ARBA00007886"/>
    </source>
</evidence>
<comment type="subcellular location">
    <subcellularLocation>
        <location evidence="1">Membrane</location>
        <topology evidence="1">Lipid-anchor</topology>
    </subcellularLocation>
</comment>
<dbReference type="RefSeq" id="WP_205168215.1">
    <property type="nucleotide sequence ID" value="NZ_JAFBDZ010000001.1"/>
</dbReference>
<dbReference type="Pfam" id="PF25198">
    <property type="entry name" value="Spore_GerAC_N"/>
    <property type="match status" value="1"/>
</dbReference>
<feature type="domain" description="Spore germination protein N-terminal" evidence="9">
    <location>
        <begin position="20"/>
        <end position="187"/>
    </location>
</feature>
<comment type="caution">
    <text evidence="10">The sequence shown here is derived from an EMBL/GenBank/DDBJ whole genome shotgun (WGS) entry which is preliminary data.</text>
</comment>
<evidence type="ECO:0000313" key="10">
    <source>
        <dbReference type="EMBL" id="MBM7584017.1"/>
    </source>
</evidence>
<dbReference type="Proteomes" id="UP001646157">
    <property type="component" value="Unassembled WGS sequence"/>
</dbReference>
<keyword evidence="4" id="KW-0732">Signal</keyword>
<keyword evidence="3" id="KW-0309">Germination</keyword>
<evidence type="ECO:0000259" key="9">
    <source>
        <dbReference type="Pfam" id="PF25198"/>
    </source>
</evidence>
<evidence type="ECO:0000256" key="6">
    <source>
        <dbReference type="ARBA" id="ARBA00023139"/>
    </source>
</evidence>
<evidence type="ECO:0000313" key="11">
    <source>
        <dbReference type="Proteomes" id="UP001646157"/>
    </source>
</evidence>
<dbReference type="InterPro" id="IPR008844">
    <property type="entry name" value="Spore_GerAC-like"/>
</dbReference>
<evidence type="ECO:0000256" key="3">
    <source>
        <dbReference type="ARBA" id="ARBA00022544"/>
    </source>
</evidence>
<gene>
    <name evidence="10" type="ORF">JOC86_000554</name>
</gene>
<accession>A0ABS2N830</accession>
<dbReference type="Gene3D" id="3.30.300.210">
    <property type="entry name" value="Nutrient germinant receptor protein C, domain 3"/>
    <property type="match status" value="1"/>
</dbReference>
<dbReference type="EMBL" id="JAFBDZ010000001">
    <property type="protein sequence ID" value="MBM7584017.1"/>
    <property type="molecule type" value="Genomic_DNA"/>
</dbReference>
<dbReference type="InterPro" id="IPR046953">
    <property type="entry name" value="Spore_GerAC-like_C"/>
</dbReference>
<evidence type="ECO:0000256" key="4">
    <source>
        <dbReference type="ARBA" id="ARBA00022729"/>
    </source>
</evidence>
<evidence type="ECO:0000256" key="5">
    <source>
        <dbReference type="ARBA" id="ARBA00023136"/>
    </source>
</evidence>
<dbReference type="NCBIfam" id="TIGR02887">
    <property type="entry name" value="spore_ger_x_C"/>
    <property type="match status" value="1"/>
</dbReference>
<proteinExistence type="inferred from homology"/>
<dbReference type="PROSITE" id="PS51257">
    <property type="entry name" value="PROKAR_LIPOPROTEIN"/>
    <property type="match status" value="1"/>
</dbReference>
<dbReference type="PANTHER" id="PTHR35789">
    <property type="entry name" value="SPORE GERMINATION PROTEIN B3"/>
    <property type="match status" value="1"/>
</dbReference>
<reference evidence="10 11" key="1">
    <citation type="submission" date="2021-01" db="EMBL/GenBank/DDBJ databases">
        <title>Genomic Encyclopedia of Type Strains, Phase IV (KMG-IV): sequencing the most valuable type-strain genomes for metagenomic binning, comparative biology and taxonomic classification.</title>
        <authorList>
            <person name="Goeker M."/>
        </authorList>
    </citation>
    <scope>NUCLEOTIDE SEQUENCE [LARGE SCALE GENOMIC DNA]</scope>
    <source>
        <strain evidence="10 11">DSM 24834</strain>
    </source>
</reference>
<keyword evidence="5" id="KW-0472">Membrane</keyword>
<evidence type="ECO:0000256" key="1">
    <source>
        <dbReference type="ARBA" id="ARBA00004635"/>
    </source>
</evidence>
<keyword evidence="7" id="KW-0449">Lipoprotein</keyword>
<evidence type="ECO:0000256" key="7">
    <source>
        <dbReference type="ARBA" id="ARBA00023288"/>
    </source>
</evidence>
<protein>
    <submittedName>
        <fullName evidence="10">Spore germination protein</fullName>
    </submittedName>
</protein>
<dbReference type="Pfam" id="PF05504">
    <property type="entry name" value="Spore_GerAC"/>
    <property type="match status" value="1"/>
</dbReference>
<evidence type="ECO:0000259" key="8">
    <source>
        <dbReference type="Pfam" id="PF05504"/>
    </source>
</evidence>
<name>A0ABS2N830_9BACI</name>
<keyword evidence="6" id="KW-0564">Palmitate</keyword>
<comment type="similarity">
    <text evidence="2">Belongs to the GerABKC lipoprotein family.</text>
</comment>
<keyword evidence="11" id="KW-1185">Reference proteome</keyword>
<dbReference type="PANTHER" id="PTHR35789:SF1">
    <property type="entry name" value="SPORE GERMINATION PROTEIN B3"/>
    <property type="match status" value="1"/>
</dbReference>
<sequence>MKRLLFLMIITSLLTACTEKKIVDELGLINGVSYDLSDQEDQYFITVSFPKTSEKTSEYHAKVIATNAKSSKEAKMKLMQKTNFNLVSGQARLALFGEEVAKKGIYNIVESLLRDPSIGSRIYLAVASSTGNEILNKKLIDEPDNVFYIFSLLDKAQMQNSTPSINLYEFTRDYYDDGIDPILPVFKTLDNEITLDGYSIFDDDRSITRIKGQNVQLLFILRKSIKNGNLYFELDSGEKIMLSYFKSKRDIQVKNKSSLKVDVHVHGQIQEYDGKKDLTDKKQIKELEKEMSDYLNEKLNTLIELLQENHTDPIGFGQYVRNDSTFEDWKKINWNETYKNLSIDVKSTIKISDIGKVKR</sequence>
<dbReference type="InterPro" id="IPR038501">
    <property type="entry name" value="Spore_GerAC_C_sf"/>
</dbReference>